<evidence type="ECO:0000256" key="4">
    <source>
        <dbReference type="ARBA" id="ARBA00022722"/>
    </source>
</evidence>
<accession>A0A0A9YVF0</accession>
<dbReference type="InterPro" id="IPR041588">
    <property type="entry name" value="Integrase_H2C2"/>
</dbReference>
<evidence type="ECO:0000256" key="7">
    <source>
        <dbReference type="ARBA" id="ARBA00022918"/>
    </source>
</evidence>
<feature type="domain" description="Integrase catalytic" evidence="9">
    <location>
        <begin position="443"/>
        <end position="549"/>
    </location>
</feature>
<evidence type="ECO:0000313" key="10">
    <source>
        <dbReference type="EMBL" id="JAG36159.1"/>
    </source>
</evidence>
<keyword evidence="2" id="KW-0808">Transferase</keyword>
<dbReference type="GO" id="GO:0003964">
    <property type="term" value="F:RNA-directed DNA polymerase activity"/>
    <property type="evidence" value="ECO:0007669"/>
    <property type="project" value="UniProtKB-KW"/>
</dbReference>
<evidence type="ECO:0000259" key="8">
    <source>
        <dbReference type="PROSITE" id="PS50878"/>
    </source>
</evidence>
<dbReference type="Pfam" id="PF17921">
    <property type="entry name" value="Integrase_H2C2"/>
    <property type="match status" value="1"/>
</dbReference>
<evidence type="ECO:0000259" key="9">
    <source>
        <dbReference type="PROSITE" id="PS50994"/>
    </source>
</evidence>
<dbReference type="InterPro" id="IPR036397">
    <property type="entry name" value="RNaseH_sf"/>
</dbReference>
<dbReference type="PROSITE" id="PS50994">
    <property type="entry name" value="INTEGRASE"/>
    <property type="match status" value="1"/>
</dbReference>
<feature type="domain" description="Reverse transcriptase" evidence="8">
    <location>
        <begin position="1"/>
        <end position="102"/>
    </location>
</feature>
<reference evidence="10" key="2">
    <citation type="submission" date="2014-07" db="EMBL/GenBank/DDBJ databases">
        <authorList>
            <person name="Hull J."/>
        </authorList>
    </citation>
    <scope>NUCLEOTIDE SEQUENCE</scope>
</reference>
<dbReference type="FunFam" id="3.30.70.270:FF:000020">
    <property type="entry name" value="Transposon Tf2-6 polyprotein-like Protein"/>
    <property type="match status" value="1"/>
</dbReference>
<dbReference type="GO" id="GO:0042575">
    <property type="term" value="C:DNA polymerase complex"/>
    <property type="evidence" value="ECO:0007669"/>
    <property type="project" value="UniProtKB-ARBA"/>
</dbReference>
<dbReference type="InterPro" id="IPR043128">
    <property type="entry name" value="Rev_trsase/Diguanyl_cyclase"/>
</dbReference>
<evidence type="ECO:0000256" key="6">
    <source>
        <dbReference type="ARBA" id="ARBA00022801"/>
    </source>
</evidence>
<dbReference type="PANTHER" id="PTHR37984:SF5">
    <property type="entry name" value="PROTEIN NYNRIN-LIKE"/>
    <property type="match status" value="1"/>
</dbReference>
<dbReference type="GO" id="GO:0015074">
    <property type="term" value="P:DNA integration"/>
    <property type="evidence" value="ECO:0007669"/>
    <property type="project" value="InterPro"/>
</dbReference>
<dbReference type="GO" id="GO:0003676">
    <property type="term" value="F:nucleic acid binding"/>
    <property type="evidence" value="ECO:0007669"/>
    <property type="project" value="InterPro"/>
</dbReference>
<evidence type="ECO:0000256" key="1">
    <source>
        <dbReference type="ARBA" id="ARBA00012493"/>
    </source>
</evidence>
<dbReference type="Gene3D" id="3.30.70.270">
    <property type="match status" value="2"/>
</dbReference>
<keyword evidence="7" id="KW-0695">RNA-directed DNA polymerase</keyword>
<dbReference type="FunFam" id="1.10.340.70:FF:000001">
    <property type="entry name" value="Retrovirus-related Pol polyprotein from transposon gypsy-like Protein"/>
    <property type="match status" value="1"/>
</dbReference>
<sequence length="549" mass="63608">NSSKYTSFVVPFGQFEFLKLPQGLSIAPSAFARYISLIFQDMIEDGKLKVFFDDMIIATITQEENLNILDEVLGRMVRNRLELRIDKCQFLKSKISYLGYSVSESGVRPGDEHVKTIEQYPVPRNSREVERFIGLSSYFRRFIQDYAKIASPLYALIRRDTPFVFDESAMVAFECLRTKLVQQPLLAIYSPTLETQLHCDASSKGFGSILMQRQPNDGRFHPVFFYSKRTTPPESRYHSYELECLSIKIALDRFRVYLHGIKFKIITDCNALKLTMSKRDLNPRIARWCLTFQQFEYEIEHRDSKRMAHVDALSRAIMVIDTELDDALVVRQHIDPEIGRIRSELELSESPFFELRNGLVYRKVGDNGLRFYVPQTLRDSVIRTYHDNYAHVGTAKTCELIKRLYWFPKMTDCVKTYISNCLKCVYYSPKYGKGEGFLNPIPKGNVPFDTIHIDHYGPLATTFRKHKFVFLVIDAFTKFVKLFACRSTNSKEAIDHLLHYFRCFSKPLRLISGRDTGFISKEFEDFLVGHGITHVKNASLTPKANGQVE</sequence>
<reference evidence="10" key="1">
    <citation type="journal article" date="2014" name="PLoS ONE">
        <title>Transcriptome-Based Identification of ABC Transporters in the Western Tarnished Plant Bug Lygus hesperus.</title>
        <authorList>
            <person name="Hull J.J."/>
            <person name="Chaney K."/>
            <person name="Geib S.M."/>
            <person name="Fabrick J.A."/>
            <person name="Brent C.S."/>
            <person name="Walsh D."/>
            <person name="Lavine L.C."/>
        </authorList>
    </citation>
    <scope>NUCLEOTIDE SEQUENCE</scope>
</reference>
<feature type="non-terminal residue" evidence="10">
    <location>
        <position position="1"/>
    </location>
</feature>
<dbReference type="InterPro" id="IPR050951">
    <property type="entry name" value="Retrovirus_Pol_polyprotein"/>
</dbReference>
<dbReference type="EMBL" id="GBHO01007445">
    <property type="protein sequence ID" value="JAG36159.1"/>
    <property type="molecule type" value="Transcribed_RNA"/>
</dbReference>
<keyword evidence="4" id="KW-0540">Nuclease</keyword>
<dbReference type="SUPFAM" id="SSF53098">
    <property type="entry name" value="Ribonuclease H-like"/>
    <property type="match status" value="1"/>
</dbReference>
<evidence type="ECO:0000256" key="5">
    <source>
        <dbReference type="ARBA" id="ARBA00022759"/>
    </source>
</evidence>
<dbReference type="PANTHER" id="PTHR37984">
    <property type="entry name" value="PROTEIN CBG26694"/>
    <property type="match status" value="1"/>
</dbReference>
<dbReference type="GO" id="GO:0004519">
    <property type="term" value="F:endonuclease activity"/>
    <property type="evidence" value="ECO:0007669"/>
    <property type="project" value="UniProtKB-KW"/>
</dbReference>
<dbReference type="SUPFAM" id="SSF56672">
    <property type="entry name" value="DNA/RNA polymerases"/>
    <property type="match status" value="1"/>
</dbReference>
<dbReference type="Pfam" id="PF17917">
    <property type="entry name" value="RT_RNaseH"/>
    <property type="match status" value="1"/>
</dbReference>
<dbReference type="InterPro" id="IPR012337">
    <property type="entry name" value="RNaseH-like_sf"/>
</dbReference>
<organism evidence="10">
    <name type="scientific">Lygus hesperus</name>
    <name type="common">Western plant bug</name>
    <dbReference type="NCBI Taxonomy" id="30085"/>
    <lineage>
        <taxon>Eukaryota</taxon>
        <taxon>Metazoa</taxon>
        <taxon>Ecdysozoa</taxon>
        <taxon>Arthropoda</taxon>
        <taxon>Hexapoda</taxon>
        <taxon>Insecta</taxon>
        <taxon>Pterygota</taxon>
        <taxon>Neoptera</taxon>
        <taxon>Paraneoptera</taxon>
        <taxon>Hemiptera</taxon>
        <taxon>Heteroptera</taxon>
        <taxon>Panheteroptera</taxon>
        <taxon>Cimicomorpha</taxon>
        <taxon>Miridae</taxon>
        <taxon>Mirini</taxon>
        <taxon>Lygus</taxon>
    </lineage>
</organism>
<dbReference type="Gene3D" id="3.10.10.10">
    <property type="entry name" value="HIV Type 1 Reverse Transcriptase, subunit A, domain 1"/>
    <property type="match status" value="1"/>
</dbReference>
<dbReference type="Gene3D" id="3.30.420.10">
    <property type="entry name" value="Ribonuclease H-like superfamily/Ribonuclease H"/>
    <property type="match status" value="1"/>
</dbReference>
<dbReference type="AlphaFoldDB" id="A0A0A9YVF0"/>
<evidence type="ECO:0000256" key="3">
    <source>
        <dbReference type="ARBA" id="ARBA00022695"/>
    </source>
</evidence>
<dbReference type="InterPro" id="IPR041373">
    <property type="entry name" value="RT_RNaseH"/>
</dbReference>
<protein>
    <recommendedName>
        <fullName evidence="1">RNA-directed DNA polymerase</fullName>
        <ecNumber evidence="1">2.7.7.49</ecNumber>
    </recommendedName>
</protein>
<dbReference type="EC" id="2.7.7.49" evidence="1"/>
<dbReference type="InterPro" id="IPR000477">
    <property type="entry name" value="RT_dom"/>
</dbReference>
<dbReference type="CDD" id="cd09274">
    <property type="entry name" value="RNase_HI_RT_Ty3"/>
    <property type="match status" value="1"/>
</dbReference>
<keyword evidence="3" id="KW-0548">Nucleotidyltransferase</keyword>
<dbReference type="InterPro" id="IPR043502">
    <property type="entry name" value="DNA/RNA_pol_sf"/>
</dbReference>
<proteinExistence type="predicted"/>
<keyword evidence="6" id="KW-0378">Hydrolase</keyword>
<name>A0A0A9YVF0_LYGHE</name>
<dbReference type="PROSITE" id="PS50878">
    <property type="entry name" value="RT_POL"/>
    <property type="match status" value="1"/>
</dbReference>
<dbReference type="InterPro" id="IPR001584">
    <property type="entry name" value="Integrase_cat-core"/>
</dbReference>
<dbReference type="Pfam" id="PF00078">
    <property type="entry name" value="RVT_1"/>
    <property type="match status" value="1"/>
</dbReference>
<keyword evidence="5" id="KW-0255">Endonuclease</keyword>
<gene>
    <name evidence="10" type="primary">TY3B-I_57</name>
    <name evidence="10" type="ORF">CM83_3405</name>
</gene>
<dbReference type="CDD" id="cd01647">
    <property type="entry name" value="RT_LTR"/>
    <property type="match status" value="1"/>
</dbReference>
<dbReference type="Gene3D" id="1.10.340.70">
    <property type="match status" value="1"/>
</dbReference>
<evidence type="ECO:0000256" key="2">
    <source>
        <dbReference type="ARBA" id="ARBA00022679"/>
    </source>
</evidence>
<feature type="non-terminal residue" evidence="10">
    <location>
        <position position="549"/>
    </location>
</feature>
<dbReference type="GO" id="GO:0016787">
    <property type="term" value="F:hydrolase activity"/>
    <property type="evidence" value="ECO:0007669"/>
    <property type="project" value="UniProtKB-KW"/>
</dbReference>